<dbReference type="Proteomes" id="UP000637628">
    <property type="component" value="Unassembled WGS sequence"/>
</dbReference>
<dbReference type="Pfam" id="PF11662">
    <property type="entry name" value="DUF3263"/>
    <property type="match status" value="1"/>
</dbReference>
<evidence type="ECO:0000256" key="1">
    <source>
        <dbReference type="SAM" id="MobiDB-lite"/>
    </source>
</evidence>
<reference evidence="2 3" key="1">
    <citation type="submission" date="2021-01" db="EMBL/GenBank/DDBJ databases">
        <title>Whole genome shotgun sequence of Actinoplanes durhamensis NBRC 14914.</title>
        <authorList>
            <person name="Komaki H."/>
            <person name="Tamura T."/>
        </authorList>
    </citation>
    <scope>NUCLEOTIDE SEQUENCE [LARGE SCALE GENOMIC DNA]</scope>
    <source>
        <strain evidence="2 3">NBRC 14914</strain>
    </source>
</reference>
<dbReference type="RefSeq" id="WP_203725422.1">
    <property type="nucleotide sequence ID" value="NZ_BAAATX010000032.1"/>
</dbReference>
<gene>
    <name evidence="2" type="ORF">Adu01nite_11150</name>
</gene>
<feature type="region of interest" description="Disordered" evidence="1">
    <location>
        <begin position="1"/>
        <end position="38"/>
    </location>
</feature>
<dbReference type="EMBL" id="BOML01000010">
    <property type="protein sequence ID" value="GID99764.1"/>
    <property type="molecule type" value="Genomic_DNA"/>
</dbReference>
<sequence>MQPAAADPSEESTQHIPAPRTAEEVAAPVTPEISDNGLSERERDILAFEARWWKHAGSKEQAIRDTFALSSTRYYQVLNTLLDKPEATEHDPVLVGRLRRLRATRARTRRR</sequence>
<proteinExistence type="predicted"/>
<evidence type="ECO:0000313" key="2">
    <source>
        <dbReference type="EMBL" id="GID99764.1"/>
    </source>
</evidence>
<accession>A0ABQ3YQA1</accession>
<name>A0ABQ3YQA1_9ACTN</name>
<organism evidence="2 3">
    <name type="scientific">Paractinoplanes durhamensis</name>
    <dbReference type="NCBI Taxonomy" id="113563"/>
    <lineage>
        <taxon>Bacteria</taxon>
        <taxon>Bacillati</taxon>
        <taxon>Actinomycetota</taxon>
        <taxon>Actinomycetes</taxon>
        <taxon>Micromonosporales</taxon>
        <taxon>Micromonosporaceae</taxon>
        <taxon>Paractinoplanes</taxon>
    </lineage>
</organism>
<dbReference type="InterPro" id="IPR021678">
    <property type="entry name" value="DUF3263"/>
</dbReference>
<protein>
    <recommendedName>
        <fullName evidence="4">DUF3263 domain-containing protein</fullName>
    </recommendedName>
</protein>
<evidence type="ECO:0008006" key="4">
    <source>
        <dbReference type="Google" id="ProtNLM"/>
    </source>
</evidence>
<evidence type="ECO:0000313" key="3">
    <source>
        <dbReference type="Proteomes" id="UP000637628"/>
    </source>
</evidence>
<keyword evidence="3" id="KW-1185">Reference proteome</keyword>
<comment type="caution">
    <text evidence="2">The sequence shown here is derived from an EMBL/GenBank/DDBJ whole genome shotgun (WGS) entry which is preliminary data.</text>
</comment>